<sequence length="435" mass="48507">GFGKYHSLISSNLNNFEEQPSDFYPSYAWDWSDAPAILDVGQFDGNPGCSTTSLPSQQDSGIGRHNTQSSHFSPVSLIPSISPGETEPFRPSYHTSIESQYGRSLQTLRSSSEFVTTPNRSSSPTLSFSDYQQSFRSQHSTEKSNIRLLPKIPHGSLQHIPSSAGVYSTLKSDPLITLTHLPFPPIRHPELSFPAIRHPTVNTFAHLRMIKIKIILHKTTFVAGGEIFGRMDLVVKSSKSFGSKKLGSFTVGEIGIELLGYEEVQSRPSHPSRAFVFLQSRHIFQLPSQTLPYIRCRNFESITSAVSFPHPPPDSEGYRKAKEGLHSFPFTFNLPKDSPSSTEVEVARIKYVITGYTKVRMLGTTEIIEKSESVDVVGTWDLRNAEYQQPLRMTTTEHGVFVSAKIEQPLIPSGEDVVVDIRIENNSSKKDRPAH</sequence>
<dbReference type="EMBL" id="LXFE01004399">
    <property type="protein sequence ID" value="OLL21691.1"/>
    <property type="molecule type" value="Genomic_DNA"/>
</dbReference>
<feature type="domain" description="Arrestin-like N-terminal" evidence="2">
    <location>
        <begin position="317"/>
        <end position="355"/>
    </location>
</feature>
<keyword evidence="4" id="KW-1185">Reference proteome</keyword>
<organism evidence="3 4">
    <name type="scientific">Neolecta irregularis (strain DAH-3)</name>
    <dbReference type="NCBI Taxonomy" id="1198029"/>
    <lineage>
        <taxon>Eukaryota</taxon>
        <taxon>Fungi</taxon>
        <taxon>Dikarya</taxon>
        <taxon>Ascomycota</taxon>
        <taxon>Taphrinomycotina</taxon>
        <taxon>Neolectales</taxon>
        <taxon>Neolectaceae</taxon>
        <taxon>Neolecta</taxon>
    </lineage>
</organism>
<evidence type="ECO:0000313" key="3">
    <source>
        <dbReference type="EMBL" id="OLL21691.1"/>
    </source>
</evidence>
<evidence type="ECO:0000259" key="2">
    <source>
        <dbReference type="Pfam" id="PF00339"/>
    </source>
</evidence>
<comment type="caution">
    <text evidence="3">The sequence shown here is derived from an EMBL/GenBank/DDBJ whole genome shotgun (WGS) entry which is preliminary data.</text>
</comment>
<dbReference type="SUPFAM" id="SSF81296">
    <property type="entry name" value="E set domains"/>
    <property type="match status" value="1"/>
</dbReference>
<reference evidence="3 4" key="1">
    <citation type="submission" date="2016-04" db="EMBL/GenBank/DDBJ databases">
        <title>Evolutionary innovation and constraint leading to complex multicellularity in the Ascomycota.</title>
        <authorList>
            <person name="Cisse O."/>
            <person name="Nguyen A."/>
            <person name="Hewitt D.A."/>
            <person name="Jedd G."/>
            <person name="Stajich J.E."/>
        </authorList>
    </citation>
    <scope>NUCLEOTIDE SEQUENCE [LARGE SCALE GENOMIC DNA]</scope>
    <source>
        <strain evidence="3 4">DAH-3</strain>
    </source>
</reference>
<dbReference type="OrthoDB" id="5426152at2759"/>
<gene>
    <name evidence="3" type="ORF">NEOLI_001083</name>
</gene>
<dbReference type="InterPro" id="IPR011021">
    <property type="entry name" value="Arrestin-like_N"/>
</dbReference>
<feature type="region of interest" description="Disordered" evidence="1">
    <location>
        <begin position="48"/>
        <end position="75"/>
    </location>
</feature>
<evidence type="ECO:0000256" key="1">
    <source>
        <dbReference type="SAM" id="MobiDB-lite"/>
    </source>
</evidence>
<dbReference type="InterPro" id="IPR014756">
    <property type="entry name" value="Ig_E-set"/>
</dbReference>
<protein>
    <recommendedName>
        <fullName evidence="2">Arrestin-like N-terminal domain-containing protein</fullName>
    </recommendedName>
</protein>
<dbReference type="InterPro" id="IPR014752">
    <property type="entry name" value="Arrestin-like_C"/>
</dbReference>
<dbReference type="Pfam" id="PF00339">
    <property type="entry name" value="Arrestin_N"/>
    <property type="match status" value="1"/>
</dbReference>
<feature type="non-terminal residue" evidence="3">
    <location>
        <position position="1"/>
    </location>
</feature>
<dbReference type="Gene3D" id="2.60.40.640">
    <property type="match status" value="1"/>
</dbReference>
<proteinExistence type="predicted"/>
<dbReference type="AlphaFoldDB" id="A0A1U7LGN9"/>
<dbReference type="STRING" id="1198029.A0A1U7LGN9"/>
<accession>A0A1U7LGN9</accession>
<evidence type="ECO:0000313" key="4">
    <source>
        <dbReference type="Proteomes" id="UP000186594"/>
    </source>
</evidence>
<feature type="compositionally biased region" description="Polar residues" evidence="1">
    <location>
        <begin position="48"/>
        <end position="73"/>
    </location>
</feature>
<dbReference type="Proteomes" id="UP000186594">
    <property type="component" value="Unassembled WGS sequence"/>
</dbReference>
<name>A0A1U7LGN9_NEOID</name>
<dbReference type="OMA" id="HIASQTF"/>